<dbReference type="EMBL" id="JXAK01000002">
    <property type="protein sequence ID" value="KIL42335.1"/>
    <property type="molecule type" value="Genomic_DNA"/>
</dbReference>
<reference evidence="1 2" key="1">
    <citation type="submission" date="2014-12" db="EMBL/GenBank/DDBJ databases">
        <title>Draft genome sequence of Paenibacillus kamchatkensis strain B-2647.</title>
        <authorList>
            <person name="Karlyshev A.V."/>
            <person name="Kudryashova E.B."/>
        </authorList>
    </citation>
    <scope>NUCLEOTIDE SEQUENCE [LARGE SCALE GENOMIC DNA]</scope>
    <source>
        <strain evidence="1 2">VKM B-2647</strain>
    </source>
</reference>
<comment type="caution">
    <text evidence="1">The sequence shown here is derived from an EMBL/GenBank/DDBJ whole genome shotgun (WGS) entry which is preliminary data.</text>
</comment>
<proteinExistence type="predicted"/>
<evidence type="ECO:0000313" key="2">
    <source>
        <dbReference type="Proteomes" id="UP000031967"/>
    </source>
</evidence>
<keyword evidence="2" id="KW-1185">Reference proteome</keyword>
<organism evidence="1 2">
    <name type="scientific">Gordoniibacillus kamchatkensis</name>
    <dbReference type="NCBI Taxonomy" id="1590651"/>
    <lineage>
        <taxon>Bacteria</taxon>
        <taxon>Bacillati</taxon>
        <taxon>Bacillota</taxon>
        <taxon>Bacilli</taxon>
        <taxon>Bacillales</taxon>
        <taxon>Paenibacillaceae</taxon>
        <taxon>Gordoniibacillus</taxon>
    </lineage>
</organism>
<name>A0ABR5AMZ8_9BACL</name>
<accession>A0ABR5AMZ8</accession>
<dbReference type="RefSeq" id="WP_041045152.1">
    <property type="nucleotide sequence ID" value="NZ_JXAK01000002.1"/>
</dbReference>
<evidence type="ECO:0000313" key="1">
    <source>
        <dbReference type="EMBL" id="KIL42335.1"/>
    </source>
</evidence>
<gene>
    <name evidence="1" type="ORF">SD70_02275</name>
</gene>
<protein>
    <submittedName>
        <fullName evidence="1">Uncharacterized protein</fullName>
    </submittedName>
</protein>
<sequence>MSITPEEKKYLVEQIENLTSPRPLFYLKFCSCEKFAQDVCNGDLYGNTAEYFRRREIETGERGQGDQFELLLSIQTENITVIDSETGNVVFTAPKGVLKTQFKEDDLIPIVSFVGIPLGDMEIIDADETHADFKFPFTDDEYKTMTERFGEYCVILGAREVEARIAAYCNHFGCDYIFDKVEYCNQNRIDRMQAFNKSAKERFLYKNSYLDYQREYRLAVGIEMPEDHFIRIGKLSTAKVIKSDELKNLMISISYSSYPRKIIRDNYTKDTRYNKEP</sequence>
<dbReference type="Proteomes" id="UP000031967">
    <property type="component" value="Unassembled WGS sequence"/>
</dbReference>